<evidence type="ECO:0000313" key="3">
    <source>
        <dbReference type="Proteomes" id="UP000469559"/>
    </source>
</evidence>
<gene>
    <name evidence="2" type="ORF">LARI1_G004950</name>
</gene>
<feature type="compositionally biased region" description="Polar residues" evidence="1">
    <location>
        <begin position="38"/>
        <end position="54"/>
    </location>
</feature>
<feature type="region of interest" description="Disordered" evidence="1">
    <location>
        <begin position="1"/>
        <end position="22"/>
    </location>
</feature>
<feature type="region of interest" description="Disordered" evidence="1">
    <location>
        <begin position="326"/>
        <end position="405"/>
    </location>
</feature>
<feature type="region of interest" description="Disordered" evidence="1">
    <location>
        <begin position="38"/>
        <end position="122"/>
    </location>
</feature>
<organism evidence="2 3">
    <name type="scientific">Lachnellula arida</name>
    <dbReference type="NCBI Taxonomy" id="1316785"/>
    <lineage>
        <taxon>Eukaryota</taxon>
        <taxon>Fungi</taxon>
        <taxon>Dikarya</taxon>
        <taxon>Ascomycota</taxon>
        <taxon>Pezizomycotina</taxon>
        <taxon>Leotiomycetes</taxon>
        <taxon>Helotiales</taxon>
        <taxon>Lachnaceae</taxon>
        <taxon>Lachnellula</taxon>
    </lineage>
</organism>
<feature type="non-terminal residue" evidence="2">
    <location>
        <position position="459"/>
    </location>
</feature>
<feature type="compositionally biased region" description="Low complexity" evidence="1">
    <location>
        <begin position="71"/>
        <end position="90"/>
    </location>
</feature>
<accession>A0A8T9BDL3</accession>
<dbReference type="Proteomes" id="UP000469559">
    <property type="component" value="Unassembled WGS sequence"/>
</dbReference>
<dbReference type="OrthoDB" id="3800761at2759"/>
<comment type="caution">
    <text evidence="2">The sequence shown here is derived from an EMBL/GenBank/DDBJ whole genome shotgun (WGS) entry which is preliminary data.</text>
</comment>
<protein>
    <recommendedName>
        <fullName evidence="4">HNH nuclease domain-containing protein</fullName>
    </recommendedName>
</protein>
<dbReference type="EMBL" id="QGMF01000242">
    <property type="protein sequence ID" value="TVY17566.1"/>
    <property type="molecule type" value="Genomic_DNA"/>
</dbReference>
<sequence length="459" mass="50869">KLLPEDWSSSSKGLLGPSLSPLSPRAALETLAMSIIYPTSMNPPDQAYRTPSDSSSRRGHPTIYPPPPAAVFPIPLGSNTENSSGTSSSGSKRKRVVVDDGSDAGRSRTRASSTSDFNNNTKAQVREQYNNKCWHCGASPADVCHVIGSRDNTFHDALRDGLIDFQEKQNPQNAIALCGTCHTNFDHVYNPSFFFLPTDLKYFLNYERQDRKRRRKLGRRTGTIPGRMCPTAQTYQDHQRRQGVKGAGLGGLYTRIVINDFLPEYPGRAPFQPGPSEYGATKSWTGSPMASLQRAVLMLRKLNLYGIPREIRDDLRQLQDAYSEALNLDGSDTSSQGSIELEPGEPEENDLDDGRGGMFEYGRREPGIMSQQSGAEPKFASGTRAQDEGHTGNKDEGCTSNSEEREYSEATLEGTFSRPGWRHHDIDCKLQPSNGSSRFWRWGPSATSEDAVKFFQRVL</sequence>
<reference evidence="2 3" key="1">
    <citation type="submission" date="2018-05" db="EMBL/GenBank/DDBJ databases">
        <title>Whole genome sequencing for identification of molecular markers to develop diagnostic detection tools for the regulated plant pathogen Lachnellula willkommii.</title>
        <authorList>
            <person name="Giroux E."/>
            <person name="Bilodeau G."/>
        </authorList>
    </citation>
    <scope>NUCLEOTIDE SEQUENCE [LARGE SCALE GENOMIC DNA]</scope>
    <source>
        <strain evidence="2 3">CBS 203.66</strain>
    </source>
</reference>
<proteinExistence type="predicted"/>
<evidence type="ECO:0008006" key="4">
    <source>
        <dbReference type="Google" id="ProtNLM"/>
    </source>
</evidence>
<keyword evidence="3" id="KW-1185">Reference proteome</keyword>
<feature type="non-terminal residue" evidence="2">
    <location>
        <position position="1"/>
    </location>
</feature>
<dbReference type="AlphaFoldDB" id="A0A8T9BDL3"/>
<feature type="compositionally biased region" description="Acidic residues" evidence="1">
    <location>
        <begin position="342"/>
        <end position="351"/>
    </location>
</feature>
<name>A0A8T9BDL3_9HELO</name>
<evidence type="ECO:0000256" key="1">
    <source>
        <dbReference type="SAM" id="MobiDB-lite"/>
    </source>
</evidence>
<feature type="compositionally biased region" description="Basic and acidic residues" evidence="1">
    <location>
        <begin position="385"/>
        <end position="405"/>
    </location>
</feature>
<evidence type="ECO:0000313" key="2">
    <source>
        <dbReference type="EMBL" id="TVY17566.1"/>
    </source>
</evidence>
<feature type="compositionally biased region" description="Low complexity" evidence="1">
    <location>
        <begin position="8"/>
        <end position="22"/>
    </location>
</feature>